<reference evidence="1" key="1">
    <citation type="submission" date="2019-08" db="EMBL/GenBank/DDBJ databases">
        <title>The genome of the North American firefly Photinus pyralis.</title>
        <authorList>
            <consortium name="Photinus pyralis genome working group"/>
            <person name="Fallon T.R."/>
            <person name="Sander Lower S.E."/>
            <person name="Weng J.-K."/>
        </authorList>
    </citation>
    <scope>NUCLEOTIDE SEQUENCE</scope>
    <source>
        <strain evidence="1">TRF0915ILg1</strain>
        <tissue evidence="1">Whole body</tissue>
    </source>
</reference>
<organism evidence="1 2">
    <name type="scientific">Ignelater luminosus</name>
    <name type="common">Cucubano</name>
    <name type="synonym">Pyrophorus luminosus</name>
    <dbReference type="NCBI Taxonomy" id="2038154"/>
    <lineage>
        <taxon>Eukaryota</taxon>
        <taxon>Metazoa</taxon>
        <taxon>Ecdysozoa</taxon>
        <taxon>Arthropoda</taxon>
        <taxon>Hexapoda</taxon>
        <taxon>Insecta</taxon>
        <taxon>Pterygota</taxon>
        <taxon>Neoptera</taxon>
        <taxon>Endopterygota</taxon>
        <taxon>Coleoptera</taxon>
        <taxon>Polyphaga</taxon>
        <taxon>Elateriformia</taxon>
        <taxon>Elateroidea</taxon>
        <taxon>Elateridae</taxon>
        <taxon>Agrypninae</taxon>
        <taxon>Pyrophorini</taxon>
        <taxon>Ignelater</taxon>
    </lineage>
</organism>
<dbReference type="AlphaFoldDB" id="A0A8K0CAM9"/>
<evidence type="ECO:0000313" key="2">
    <source>
        <dbReference type="Proteomes" id="UP000801492"/>
    </source>
</evidence>
<keyword evidence="2" id="KW-1185">Reference proteome</keyword>
<proteinExistence type="predicted"/>
<name>A0A8K0CAM9_IGNLU</name>
<accession>A0A8K0CAM9</accession>
<dbReference type="EMBL" id="VTPC01090245">
    <property type="protein sequence ID" value="KAF2884000.1"/>
    <property type="molecule type" value="Genomic_DNA"/>
</dbReference>
<sequence length="112" mass="12797">MVIITGQAISIDNPLIKKLMEVQPEVKNVKKGMLIAGRVERIGSKNYITDEEGQTEENKRRIYLAGINELDTDQDRLTKLLYTLKKIKQRMREIGLKITIINAIEENDTNGI</sequence>
<comment type="caution">
    <text evidence="1">The sequence shown here is derived from an EMBL/GenBank/DDBJ whole genome shotgun (WGS) entry which is preliminary data.</text>
</comment>
<gene>
    <name evidence="1" type="ORF">ILUMI_22174</name>
</gene>
<dbReference type="Proteomes" id="UP000801492">
    <property type="component" value="Unassembled WGS sequence"/>
</dbReference>
<protein>
    <submittedName>
        <fullName evidence="1">Uncharacterized protein</fullName>
    </submittedName>
</protein>
<evidence type="ECO:0000313" key="1">
    <source>
        <dbReference type="EMBL" id="KAF2884000.1"/>
    </source>
</evidence>